<dbReference type="EMBL" id="CP032412">
    <property type="protein sequence ID" value="AYB47835.1"/>
    <property type="molecule type" value="Genomic_DNA"/>
</dbReference>
<dbReference type="SUPFAM" id="SSF52266">
    <property type="entry name" value="SGNH hydrolase"/>
    <property type="match status" value="1"/>
</dbReference>
<dbReference type="InterPro" id="IPR053140">
    <property type="entry name" value="GDSL_Rv0518-like"/>
</dbReference>
<dbReference type="PANTHER" id="PTHR43784">
    <property type="entry name" value="GDSL-LIKE LIPASE/ACYLHYDROLASE, PUTATIVE (AFU_ORTHOLOGUE AFUA_2G00820)-RELATED"/>
    <property type="match status" value="1"/>
</dbReference>
<evidence type="ECO:0000259" key="1">
    <source>
        <dbReference type="Pfam" id="PF13472"/>
    </source>
</evidence>
<dbReference type="Pfam" id="PF13472">
    <property type="entry name" value="Lipase_GDSL_2"/>
    <property type="match status" value="1"/>
</dbReference>
<dbReference type="CDD" id="cd01830">
    <property type="entry name" value="XynE_like"/>
    <property type="match status" value="1"/>
</dbReference>
<dbReference type="PANTHER" id="PTHR43784:SF2">
    <property type="entry name" value="GDSL-LIKE LIPASE_ACYLHYDROLASE, PUTATIVE (AFU_ORTHOLOGUE AFUA_2G00820)-RELATED"/>
    <property type="match status" value="1"/>
</dbReference>
<dbReference type="AlphaFoldDB" id="A0A385U2J7"/>
<dbReference type="InterPro" id="IPR036514">
    <property type="entry name" value="SGNH_hydro_sf"/>
</dbReference>
<sequence length="390" mass="43129">MNQHKFSDGHWMGSWFASQTYFDGNFAVERFEDQTIRMIIHPHAFGSKIRLKFSNLYGSEPTVFGTVTAALAAKDGETVPGTSRQVALNGQFSIVIPAGEEVYSDPVDLQVNEHVDVAVSVYVPESTRTSTWHFSPPSSTYVAEGNHTDDSSADFFRKKIHSYYWLSGMEVLTQGEPLRVIVALGDSITEGSTSTPDANHRWPDIFFERLRREHPAHPISVLNAGIVGNQILKKGPEVSLPIGGESVLSRLDRDLFSHSGVTDVIFLEGINDIGLGNATANQIIDGMRELAAQVRENGLRIFAATLPPFGGAPYYSNEKELIRQEVNRWILTNEVFDGIIDFNTALADPKHPEKLLPVYDFGDHLHPCDAGFKALADCIPLSLFIKSDLV</sequence>
<dbReference type="InterPro" id="IPR013830">
    <property type="entry name" value="SGNH_hydro"/>
</dbReference>
<dbReference type="Gene3D" id="3.40.50.1110">
    <property type="entry name" value="SGNH hydrolase"/>
    <property type="match status" value="1"/>
</dbReference>
<dbReference type="KEGG" id="plw:D5F53_14835"/>
<reference evidence="2 3" key="1">
    <citation type="submission" date="2018-09" db="EMBL/GenBank/DDBJ databases">
        <title>Genome Sequence of Paenibacillus lautus Strain E7593-69, Azo Dye-Degrading Bacteria, Isolated from Commercial Tattoo Inks.</title>
        <authorList>
            <person name="Nho S.W."/>
            <person name="Kim S.-J."/>
            <person name="Kweon O."/>
            <person name="Cerniglia C.E."/>
        </authorList>
    </citation>
    <scope>NUCLEOTIDE SEQUENCE [LARGE SCALE GENOMIC DNA]</scope>
    <source>
        <strain evidence="2 3">E7593-69</strain>
    </source>
</reference>
<keyword evidence="2" id="KW-0378">Hydrolase</keyword>
<name>A0A385U2J7_PAELA</name>
<feature type="domain" description="SGNH hydrolase-type esterase" evidence="1">
    <location>
        <begin position="183"/>
        <end position="373"/>
    </location>
</feature>
<evidence type="ECO:0000313" key="2">
    <source>
        <dbReference type="EMBL" id="AYB47835.1"/>
    </source>
</evidence>
<proteinExistence type="predicted"/>
<dbReference type="Proteomes" id="UP000266552">
    <property type="component" value="Chromosome"/>
</dbReference>
<organism evidence="2 3">
    <name type="scientific">Paenibacillus lautus</name>
    <name type="common">Bacillus lautus</name>
    <dbReference type="NCBI Taxonomy" id="1401"/>
    <lineage>
        <taxon>Bacteria</taxon>
        <taxon>Bacillati</taxon>
        <taxon>Bacillota</taxon>
        <taxon>Bacilli</taxon>
        <taxon>Bacillales</taxon>
        <taxon>Paenibacillaceae</taxon>
        <taxon>Paenibacillus</taxon>
    </lineage>
</organism>
<gene>
    <name evidence="2" type="ORF">D5F53_14835</name>
</gene>
<protein>
    <submittedName>
        <fullName evidence="2">SGNH/GDSL hydrolase family protein</fullName>
    </submittedName>
</protein>
<dbReference type="GO" id="GO:0016787">
    <property type="term" value="F:hydrolase activity"/>
    <property type="evidence" value="ECO:0007669"/>
    <property type="project" value="UniProtKB-KW"/>
</dbReference>
<accession>A0A385U2J7</accession>
<keyword evidence="3" id="KW-1185">Reference proteome</keyword>
<evidence type="ECO:0000313" key="3">
    <source>
        <dbReference type="Proteomes" id="UP000266552"/>
    </source>
</evidence>